<evidence type="ECO:0000256" key="1">
    <source>
        <dbReference type="ARBA" id="ARBA00001947"/>
    </source>
</evidence>
<keyword evidence="7" id="KW-0224">Dipeptidase</keyword>
<keyword evidence="8" id="KW-0482">Metalloprotease</keyword>
<evidence type="ECO:0000256" key="7">
    <source>
        <dbReference type="ARBA" id="ARBA00022997"/>
    </source>
</evidence>
<reference evidence="9" key="2">
    <citation type="submission" date="2020-09" db="EMBL/GenBank/DDBJ databases">
        <authorList>
            <person name="Sun Q."/>
            <person name="Ohkuma M."/>
        </authorList>
    </citation>
    <scope>NUCLEOTIDE SEQUENCE</scope>
    <source>
        <strain evidence="9">JCM 18487</strain>
    </source>
</reference>
<proteinExistence type="inferred from homology"/>
<dbReference type="AlphaFoldDB" id="A0A917KFR6"/>
<dbReference type="EMBL" id="BMOY01000032">
    <property type="protein sequence ID" value="GGJ10346.1"/>
    <property type="molecule type" value="Genomic_DNA"/>
</dbReference>
<evidence type="ECO:0000313" key="10">
    <source>
        <dbReference type="Proteomes" id="UP000637695"/>
    </source>
</evidence>
<dbReference type="NCBIfam" id="TIGR01887">
    <property type="entry name" value="dipeptidaselike"/>
    <property type="match status" value="1"/>
</dbReference>
<keyword evidence="6" id="KW-0862">Zinc</keyword>
<comment type="caution">
    <text evidence="9">The sequence shown here is derived from an EMBL/GenBank/DDBJ whole genome shotgun (WGS) entry which is preliminary data.</text>
</comment>
<dbReference type="InterPro" id="IPR001261">
    <property type="entry name" value="ArgE/DapE_CS"/>
</dbReference>
<evidence type="ECO:0000256" key="4">
    <source>
        <dbReference type="ARBA" id="ARBA00022723"/>
    </source>
</evidence>
<dbReference type="NCBIfam" id="NF005591">
    <property type="entry name" value="PRK07318.1"/>
    <property type="match status" value="1"/>
</dbReference>
<comment type="similarity">
    <text evidence="2">Belongs to the peptidase M20A family.</text>
</comment>
<dbReference type="PROSITE" id="PS00758">
    <property type="entry name" value="ARGE_DAPE_CPG2_1"/>
    <property type="match status" value="1"/>
</dbReference>
<sequence>MLDALEAFVANHRDEMVQTLVELLQIESVQGHPADGQPFGPGPANALAYVLDLAARHGLRTANIDGYAGHAEYGEGDEYVAVLSHLDVVPAGAGWTHPPFAAEIHHERVFARGAIDDKGPALSTLWALIALRELGVRPRRKIRLIFGLNEESGWACVRHYFTKQPLPLGGFTPDAEFPLIYAEKGVATLQLTMRAEEDSMSPRVVRFAGGQRVNMVPDAATVEVDCLSETAAREWEQRWYKEAKQKQIDLDMHVDGTKVWATVRGVSAHGSTPDAGVNALIRLAFLLSLQPVSNATMWRFIAAQDPSGKALGIDMADEVSGSLTVNLGTGALQGGEYVFCCDVRYPVRASVDDVISRCQARVPDRWHVRLIEHLPPLYVPKDSPVVSTLLRVYQEVTGDPGEPLAIGGATYARAIPNVVAFGPRFPHQPDLAHQRDESWSLQDYLRCVVIYARAMAELAHAL</sequence>
<dbReference type="PANTHER" id="PTHR43808:SF31">
    <property type="entry name" value="N-ACETYL-L-CITRULLINE DEACETYLASE"/>
    <property type="match status" value="1"/>
</dbReference>
<evidence type="ECO:0000256" key="8">
    <source>
        <dbReference type="ARBA" id="ARBA00023049"/>
    </source>
</evidence>
<dbReference type="Gene3D" id="3.30.70.360">
    <property type="match status" value="2"/>
</dbReference>
<dbReference type="PANTHER" id="PTHR43808">
    <property type="entry name" value="ACETYLORNITHINE DEACETYLASE"/>
    <property type="match status" value="1"/>
</dbReference>
<keyword evidence="5" id="KW-0378">Hydrolase</keyword>
<dbReference type="InterPro" id="IPR050072">
    <property type="entry name" value="Peptidase_M20A"/>
</dbReference>
<evidence type="ECO:0000256" key="6">
    <source>
        <dbReference type="ARBA" id="ARBA00022833"/>
    </source>
</evidence>
<gene>
    <name evidence="9" type="ORF">GCM10010885_19460</name>
</gene>
<dbReference type="GO" id="GO:0008270">
    <property type="term" value="F:zinc ion binding"/>
    <property type="evidence" value="ECO:0007669"/>
    <property type="project" value="InterPro"/>
</dbReference>
<evidence type="ECO:0000313" key="9">
    <source>
        <dbReference type="EMBL" id="GGJ10346.1"/>
    </source>
</evidence>
<dbReference type="PROSITE" id="PS00759">
    <property type="entry name" value="ARGE_DAPE_CPG2_2"/>
    <property type="match status" value="1"/>
</dbReference>
<keyword evidence="3" id="KW-0645">Protease</keyword>
<reference evidence="9" key="1">
    <citation type="journal article" date="2014" name="Int. J. Syst. Evol. Microbiol.">
        <title>Complete genome sequence of Corynebacterium casei LMG S-19264T (=DSM 44701T), isolated from a smear-ripened cheese.</title>
        <authorList>
            <consortium name="US DOE Joint Genome Institute (JGI-PGF)"/>
            <person name="Walter F."/>
            <person name="Albersmeier A."/>
            <person name="Kalinowski J."/>
            <person name="Ruckert C."/>
        </authorList>
    </citation>
    <scope>NUCLEOTIDE SEQUENCE</scope>
    <source>
        <strain evidence="9">JCM 18487</strain>
    </source>
</reference>
<dbReference type="Proteomes" id="UP000637695">
    <property type="component" value="Unassembled WGS sequence"/>
</dbReference>
<evidence type="ECO:0000256" key="5">
    <source>
        <dbReference type="ARBA" id="ARBA00022801"/>
    </source>
</evidence>
<evidence type="ECO:0000256" key="3">
    <source>
        <dbReference type="ARBA" id="ARBA00022670"/>
    </source>
</evidence>
<comment type="cofactor">
    <cofactor evidence="1">
        <name>Zn(2+)</name>
        <dbReference type="ChEBI" id="CHEBI:29105"/>
    </cofactor>
</comment>
<keyword evidence="10" id="KW-1185">Reference proteome</keyword>
<evidence type="ECO:0000256" key="2">
    <source>
        <dbReference type="ARBA" id="ARBA00006247"/>
    </source>
</evidence>
<name>A0A917KFR6_9BACL</name>
<dbReference type="InterPro" id="IPR036264">
    <property type="entry name" value="Bact_exopeptidase_dim_dom"/>
</dbReference>
<dbReference type="Gene3D" id="3.40.630.10">
    <property type="entry name" value="Zn peptidases"/>
    <property type="match status" value="1"/>
</dbReference>
<accession>A0A917KFR6</accession>
<keyword evidence="4" id="KW-0479">Metal-binding</keyword>
<dbReference type="GO" id="GO:0006526">
    <property type="term" value="P:L-arginine biosynthetic process"/>
    <property type="evidence" value="ECO:0007669"/>
    <property type="project" value="TreeGrafter"/>
</dbReference>
<dbReference type="GO" id="GO:0008237">
    <property type="term" value="F:metallopeptidase activity"/>
    <property type="evidence" value="ECO:0007669"/>
    <property type="project" value="UniProtKB-KW"/>
</dbReference>
<dbReference type="InterPro" id="IPR002933">
    <property type="entry name" value="Peptidase_M20"/>
</dbReference>
<dbReference type="SUPFAM" id="SSF55031">
    <property type="entry name" value="Bacterial exopeptidase dimerisation domain"/>
    <property type="match status" value="1"/>
</dbReference>
<dbReference type="Pfam" id="PF01546">
    <property type="entry name" value="Peptidase_M20"/>
    <property type="match status" value="1"/>
</dbReference>
<dbReference type="InterPro" id="IPR010964">
    <property type="entry name" value="M20A_pepV-rel"/>
</dbReference>
<dbReference type="GO" id="GO:0016805">
    <property type="term" value="F:dipeptidase activity"/>
    <property type="evidence" value="ECO:0007669"/>
    <property type="project" value="UniProtKB-KW"/>
</dbReference>
<dbReference type="GO" id="GO:0008777">
    <property type="term" value="F:acetylornithine deacetylase activity"/>
    <property type="evidence" value="ECO:0007669"/>
    <property type="project" value="TreeGrafter"/>
</dbReference>
<organism evidence="9 10">
    <name type="scientific">Alicyclobacillus cellulosilyticus</name>
    <dbReference type="NCBI Taxonomy" id="1003997"/>
    <lineage>
        <taxon>Bacteria</taxon>
        <taxon>Bacillati</taxon>
        <taxon>Bacillota</taxon>
        <taxon>Bacilli</taxon>
        <taxon>Bacillales</taxon>
        <taxon>Alicyclobacillaceae</taxon>
        <taxon>Alicyclobacillus</taxon>
    </lineage>
</organism>
<protein>
    <submittedName>
        <fullName evidence="9">Dipeptidase PepV</fullName>
    </submittedName>
</protein>
<dbReference type="GO" id="GO:0006508">
    <property type="term" value="P:proteolysis"/>
    <property type="evidence" value="ECO:0007669"/>
    <property type="project" value="UniProtKB-KW"/>
</dbReference>
<dbReference type="SUPFAM" id="SSF53187">
    <property type="entry name" value="Zn-dependent exopeptidases"/>
    <property type="match status" value="1"/>
</dbReference>